<dbReference type="VEuPathDB" id="PlasmoDB:PKNOH_S08502900"/>
<feature type="compositionally biased region" description="Basic residues" evidence="1">
    <location>
        <begin position="1023"/>
        <end position="1032"/>
    </location>
</feature>
<dbReference type="CDD" id="cd00180">
    <property type="entry name" value="PKc"/>
    <property type="match status" value="1"/>
</dbReference>
<feature type="compositionally biased region" description="Gly residues" evidence="1">
    <location>
        <begin position="313"/>
        <end position="323"/>
    </location>
</feature>
<dbReference type="Pfam" id="PF00069">
    <property type="entry name" value="Pkinase"/>
    <property type="match status" value="2"/>
</dbReference>
<dbReference type="SMART" id="SM00220">
    <property type="entry name" value="S_TKc"/>
    <property type="match status" value="1"/>
</dbReference>
<feature type="compositionally biased region" description="Basic and acidic residues" evidence="1">
    <location>
        <begin position="1033"/>
        <end position="1044"/>
    </location>
</feature>
<evidence type="ECO:0000259" key="2">
    <source>
        <dbReference type="PROSITE" id="PS50011"/>
    </source>
</evidence>
<dbReference type="OrthoDB" id="248923at2759"/>
<feature type="region of interest" description="Disordered" evidence="1">
    <location>
        <begin position="574"/>
        <end position="593"/>
    </location>
</feature>
<evidence type="ECO:0000313" key="4">
    <source>
        <dbReference type="Proteomes" id="UP000195012"/>
    </source>
</evidence>
<keyword evidence="3" id="KW-0808">Transferase</keyword>
<accession>A0A1Y3DQW3</accession>
<comment type="caution">
    <text evidence="3">The sequence shown here is derived from an EMBL/GenBank/DDBJ whole genome shotgun (WGS) entry which is preliminary data.</text>
</comment>
<dbReference type="InterPro" id="IPR000719">
    <property type="entry name" value="Prot_kinase_dom"/>
</dbReference>
<dbReference type="SUPFAM" id="SSF56112">
    <property type="entry name" value="Protein kinase-like (PK-like)"/>
    <property type="match status" value="1"/>
</dbReference>
<dbReference type="PANTHER" id="PTHR44167">
    <property type="entry name" value="OVARIAN-SPECIFIC SERINE/THREONINE-PROTEIN KINASE LOK-RELATED"/>
    <property type="match status" value="1"/>
</dbReference>
<feature type="compositionally biased region" description="Polar residues" evidence="1">
    <location>
        <begin position="1046"/>
        <end position="1058"/>
    </location>
</feature>
<protein>
    <submittedName>
        <fullName evidence="3">Putative Ser/Thr protein kinase</fullName>
    </submittedName>
</protein>
<dbReference type="Gene3D" id="1.10.510.10">
    <property type="entry name" value="Transferase(Phosphotransferase) domain 1"/>
    <property type="match status" value="2"/>
</dbReference>
<dbReference type="Proteomes" id="UP000195012">
    <property type="component" value="Unassembled WGS sequence"/>
</dbReference>
<organism evidence="3 4">
    <name type="scientific">Plasmodium knowlesi</name>
    <dbReference type="NCBI Taxonomy" id="5850"/>
    <lineage>
        <taxon>Eukaryota</taxon>
        <taxon>Sar</taxon>
        <taxon>Alveolata</taxon>
        <taxon>Apicomplexa</taxon>
        <taxon>Aconoidasida</taxon>
        <taxon>Haemosporida</taxon>
        <taxon>Plasmodiidae</taxon>
        <taxon>Plasmodium</taxon>
        <taxon>Plasmodium (Plasmodium)</taxon>
    </lineage>
</organism>
<dbReference type="eggNOG" id="KOG0586">
    <property type="taxonomic scope" value="Eukaryota"/>
</dbReference>
<feature type="compositionally biased region" description="Basic residues" evidence="1">
    <location>
        <begin position="962"/>
        <end position="977"/>
    </location>
</feature>
<feature type="domain" description="Protein kinase" evidence="2">
    <location>
        <begin position="1134"/>
        <end position="1687"/>
    </location>
</feature>
<dbReference type="InterPro" id="IPR011009">
    <property type="entry name" value="Kinase-like_dom_sf"/>
</dbReference>
<dbReference type="PROSITE" id="PS00108">
    <property type="entry name" value="PROTEIN_KINASE_ST"/>
    <property type="match status" value="1"/>
</dbReference>
<evidence type="ECO:0000256" key="1">
    <source>
        <dbReference type="SAM" id="MobiDB-lite"/>
    </source>
</evidence>
<feature type="region of interest" description="Disordered" evidence="1">
    <location>
        <begin position="786"/>
        <end position="805"/>
    </location>
</feature>
<dbReference type="GO" id="GO:0004674">
    <property type="term" value="F:protein serine/threonine kinase activity"/>
    <property type="evidence" value="ECO:0007669"/>
    <property type="project" value="TreeGrafter"/>
</dbReference>
<dbReference type="PROSITE" id="PS50011">
    <property type="entry name" value="PROTEIN_KINASE_DOM"/>
    <property type="match status" value="1"/>
</dbReference>
<dbReference type="VEuPathDB" id="PlasmoDB:PKNH_0406200"/>
<dbReference type="GO" id="GO:0044773">
    <property type="term" value="P:mitotic DNA damage checkpoint signaling"/>
    <property type="evidence" value="ECO:0007669"/>
    <property type="project" value="TreeGrafter"/>
</dbReference>
<feature type="region of interest" description="Disordered" evidence="1">
    <location>
        <begin position="305"/>
        <end position="356"/>
    </location>
</feature>
<proteinExistence type="predicted"/>
<dbReference type="VEuPathDB" id="PlasmoDB:PKA1H_040010900"/>
<feature type="region of interest" description="Disordered" evidence="1">
    <location>
        <begin position="256"/>
        <end position="281"/>
    </location>
</feature>
<keyword evidence="3" id="KW-0418">Kinase</keyword>
<reference evidence="3 4" key="1">
    <citation type="submission" date="2017-05" db="EMBL/GenBank/DDBJ databases">
        <title>PacBio assembly of a Plasmodium knowlesi genome sequence with Hi-C correction and manual annotation of the SICAvar gene family.</title>
        <authorList>
            <person name="Lapp S.A."/>
            <person name="Geraldo J.A."/>
            <person name="Chien J.-T."/>
            <person name="Ay F."/>
            <person name="Pakala S.B."/>
            <person name="Batugedara G."/>
            <person name="Humphrey J.C."/>
            <person name="Debarry J.D."/>
            <person name="Le Roch K.G."/>
            <person name="Galinski M.R."/>
            <person name="Kissinger J.C."/>
        </authorList>
    </citation>
    <scope>NUCLEOTIDE SEQUENCE [LARGE SCALE GENOMIC DNA]</scope>
    <source>
        <strain evidence="4">Malayan Strain Pk1 (A+)</strain>
    </source>
</reference>
<dbReference type="PANTHER" id="PTHR44167:SF24">
    <property type="entry name" value="SERINE_THREONINE-PROTEIN KINASE CHK2"/>
    <property type="match status" value="1"/>
</dbReference>
<sequence>MDRYEAVKNLRIISASIDEHNTYAGGRMDHGSGTKEAIKKKNMRNKYLQLLKHRTNTRNCGEVVCNRNCRHLDPLSSKEELNLSLGNNDCLKNSSRRLKNMETCDRVGKSDESTRSGEFMRYCNEPIEDVNPSSGLFIAKRKVCAQENIPPGGSTKGKEKTNLISFYKYNNLINKNKGAGSVDAIATGLIGLPADDEQYTVKCSLNSLMWKGLLRKGCGSSQENNSASSTSKICQVASHEDTESCKLYREEVPKKSSNYALKNGSRGEKDGISKEGQPRIADVARKNPAESALINCFLKEHLRNRVESRSSGMGRGRSQGGDSKGNEEGGMSSHRDEGPNTRSRKGKTSSEEKSSDYCLRHAATNVDTLQADRKLGMLFKCSIKTFSNDSCNRGDSEIPWCDGPVMRNSVFRPRDTVTSSRKGEENSNCRFCIRNKDTHARSDSISYGEQSAVLKCKQRNNTETEKKNSLELHTEASVRRGACGGEKDTHTGSTGAMKYQLQTKGASSCKQKEHNLHIEGKFLRRIMNASKKAYSDSILPSCKKLTTSEFRSRGKNTSACSVAQCIRRSEDILMSRRKGKSKGAKGEGERSGQSYNDTRWLYMWSHKNGKEERMEKNSKLGTASSYNKFKLMRITRKKSIFCYSEFVEPSTPSDRGGSKEEIPYDWCKNVSRNGDSVVARECSLHNISTSGVNKGRTLQRQKKAKTCLSLACRKTNQGSSSSSSFPILGNEDFNFSILKKYKSLDKLITSVGVNSGYGVRCRSRCSRGEKIITNVVGSNREKGFVKQIEEDRNKKKKKKKKKKEKNEVSSTCGILSFHREEFEGHCASPHSWTKRNESRNTNGSSNGRLCHTLFSCHRCRVTQKVALDPTAENVQKGRSQSRFSGRIFGRKNQMRFSPFSDPHCGRSSRDSRVGEVEEARVGSTKALCEGYLANAIRRNKKRGKTFSCSERKRVWLNVRKERKRKTRRAANKRRVVNRKCGDHRSGSRHNKTRDSVKWRGKNRPGSLFSLFEYKEDGGMNQSRGKKKKKMSSKKGEETSLERLQKSCLSSHNSSEDQNYLQGSGIKYVISVYQREEVEDDNCEKGKPNRMKEESIKDGRVKSHVEDFPNWTTTPLEMSSSICLNPNCTYYNKMYCIVGLIYCGEKSQVYKCMNVLNKKTYAMKVIVKEERDDHHMNEFFQKYLFLKHNRHRNVIPIYDIFDEDNYNFIVMEYCEGCTLLDYFMSLVPGSLDIQEIKYIMKNLLLGLDFLHSHNIIHRDIKLENIMFKRKRKRDYEGEEFGSCALRSLPGSVVQGGGHTGVGRVDRVSRAGGCGQINRVARVGVHSGGANSEGALERKYLCEAIPGGATSRESLPSDLLSSGAYSNSASSQGIFSSSGINSSRILSNGINSSKILSSGINSSRIFSSGINSSRIFSNGFHFNGCFSNEVPARTSLDQPDERASTVLSAHSNFCDSSEDSSNTSERSSITVNSFHSHRYDKEDDYCALKRGKSNFNRMSHEGNYMQALLLMKGHKSRRKEQKNISLLKFQRNEGTRCSTFREITKNYITKKRRRKERNNSYSDLCLIDMDMMEKVMSSKFNPNRRSEVICGTAPYMSPESLDGIISTANDVWSCGVILYALMDGCFPFQISNDMPVSLKKKILLHTKPNFDPFIWQNHPDVLDLCLKLLDPNPFTRIQNAREALIHYCFYDIV</sequence>
<feature type="compositionally biased region" description="Basic and acidic residues" evidence="1">
    <location>
        <begin position="265"/>
        <end position="281"/>
    </location>
</feature>
<name>A0A1Y3DQW3_PLAKN</name>
<feature type="compositionally biased region" description="Basic residues" evidence="1">
    <location>
        <begin position="794"/>
        <end position="803"/>
    </location>
</feature>
<dbReference type="GO" id="GO:0005634">
    <property type="term" value="C:nucleus"/>
    <property type="evidence" value="ECO:0007669"/>
    <property type="project" value="TreeGrafter"/>
</dbReference>
<evidence type="ECO:0000313" key="3">
    <source>
        <dbReference type="EMBL" id="OTN66599.1"/>
    </source>
</evidence>
<dbReference type="EMBL" id="NETL01000022">
    <property type="protein sequence ID" value="OTN66599.1"/>
    <property type="molecule type" value="Genomic_DNA"/>
</dbReference>
<dbReference type="GO" id="GO:0005524">
    <property type="term" value="F:ATP binding"/>
    <property type="evidence" value="ECO:0007669"/>
    <property type="project" value="InterPro"/>
</dbReference>
<dbReference type="OMA" id="DMDMMEK"/>
<dbReference type="eggNOG" id="KOG0583">
    <property type="taxonomic scope" value="Eukaryota"/>
</dbReference>
<gene>
    <name evidence="3" type="ORF">PKNOH_S08502900</name>
</gene>
<dbReference type="InterPro" id="IPR008271">
    <property type="entry name" value="Ser/Thr_kinase_AS"/>
</dbReference>
<feature type="region of interest" description="Disordered" evidence="1">
    <location>
        <begin position="962"/>
        <end position="1058"/>
    </location>
</feature>